<protein>
    <submittedName>
        <fullName evidence="1">Uncharacterized protein</fullName>
    </submittedName>
</protein>
<reference evidence="1 2" key="1">
    <citation type="journal article" date="2018" name="Sci. Rep.">
        <title>Genomic signatures of local adaptation to the degree of environmental predictability in rotifers.</title>
        <authorList>
            <person name="Franch-Gras L."/>
            <person name="Hahn C."/>
            <person name="Garcia-Roger E.M."/>
            <person name="Carmona M.J."/>
            <person name="Serra M."/>
            <person name="Gomez A."/>
        </authorList>
    </citation>
    <scope>NUCLEOTIDE SEQUENCE [LARGE SCALE GENOMIC DNA]</scope>
    <source>
        <strain evidence="1">HYR1</strain>
    </source>
</reference>
<organism evidence="1 2">
    <name type="scientific">Brachionus plicatilis</name>
    <name type="common">Marine rotifer</name>
    <name type="synonym">Brachionus muelleri</name>
    <dbReference type="NCBI Taxonomy" id="10195"/>
    <lineage>
        <taxon>Eukaryota</taxon>
        <taxon>Metazoa</taxon>
        <taxon>Spiralia</taxon>
        <taxon>Gnathifera</taxon>
        <taxon>Rotifera</taxon>
        <taxon>Eurotatoria</taxon>
        <taxon>Monogononta</taxon>
        <taxon>Pseudotrocha</taxon>
        <taxon>Ploima</taxon>
        <taxon>Brachionidae</taxon>
        <taxon>Brachionus</taxon>
    </lineage>
</organism>
<name>A0A3M7RVX6_BRAPC</name>
<accession>A0A3M7RVX6</accession>
<gene>
    <name evidence="1" type="ORF">BpHYR1_041484</name>
</gene>
<sequence length="63" mass="7614">MQKNMLNIRKGSAKTLKFCRKMHVIKKILKHTKGQYLFVNKTQKDIKEFLFIVNPWKKFIFSV</sequence>
<dbReference type="Proteomes" id="UP000276133">
    <property type="component" value="Unassembled WGS sequence"/>
</dbReference>
<evidence type="ECO:0000313" key="2">
    <source>
        <dbReference type="Proteomes" id="UP000276133"/>
    </source>
</evidence>
<dbReference type="AlphaFoldDB" id="A0A3M7RVX6"/>
<evidence type="ECO:0000313" key="1">
    <source>
        <dbReference type="EMBL" id="RNA27734.1"/>
    </source>
</evidence>
<keyword evidence="2" id="KW-1185">Reference proteome</keyword>
<dbReference type="EMBL" id="REGN01002501">
    <property type="protein sequence ID" value="RNA27734.1"/>
    <property type="molecule type" value="Genomic_DNA"/>
</dbReference>
<comment type="caution">
    <text evidence="1">The sequence shown here is derived from an EMBL/GenBank/DDBJ whole genome shotgun (WGS) entry which is preliminary data.</text>
</comment>
<proteinExistence type="predicted"/>